<dbReference type="STRING" id="1353952.A0A165HSJ1"/>
<accession>A0A165HSJ1</accession>
<feature type="region of interest" description="Disordered" evidence="1">
    <location>
        <begin position="87"/>
        <end position="118"/>
    </location>
</feature>
<keyword evidence="4" id="KW-1185">Reference proteome</keyword>
<keyword evidence="2" id="KW-0472">Membrane</keyword>
<reference evidence="3 4" key="1">
    <citation type="journal article" date="2016" name="Mol. Biol. Evol.">
        <title>Comparative Genomics of Early-Diverging Mushroom-Forming Fungi Provides Insights into the Origins of Lignocellulose Decay Capabilities.</title>
        <authorList>
            <person name="Nagy L.G."/>
            <person name="Riley R."/>
            <person name="Tritt A."/>
            <person name="Adam C."/>
            <person name="Daum C."/>
            <person name="Floudas D."/>
            <person name="Sun H."/>
            <person name="Yadav J.S."/>
            <person name="Pangilinan J."/>
            <person name="Larsson K.H."/>
            <person name="Matsuura K."/>
            <person name="Barry K."/>
            <person name="Labutti K."/>
            <person name="Kuo R."/>
            <person name="Ohm R.A."/>
            <person name="Bhattacharya S.S."/>
            <person name="Shirouzu T."/>
            <person name="Yoshinaga Y."/>
            <person name="Martin F.M."/>
            <person name="Grigoriev I.V."/>
            <person name="Hibbett D.S."/>
        </authorList>
    </citation>
    <scope>NUCLEOTIDE SEQUENCE [LARGE SCALE GENOMIC DNA]</scope>
    <source>
        <strain evidence="3 4">HHB12733</strain>
    </source>
</reference>
<dbReference type="InParanoid" id="A0A165HSJ1"/>
<gene>
    <name evidence="3" type="ORF">CALCODRAFT_466636</name>
</gene>
<feature type="transmembrane region" description="Helical" evidence="2">
    <location>
        <begin position="50"/>
        <end position="71"/>
    </location>
</feature>
<protein>
    <recommendedName>
        <fullName evidence="5">O-fucosyltransferase family protein</fullName>
    </recommendedName>
</protein>
<organism evidence="3 4">
    <name type="scientific">Calocera cornea HHB12733</name>
    <dbReference type="NCBI Taxonomy" id="1353952"/>
    <lineage>
        <taxon>Eukaryota</taxon>
        <taxon>Fungi</taxon>
        <taxon>Dikarya</taxon>
        <taxon>Basidiomycota</taxon>
        <taxon>Agaricomycotina</taxon>
        <taxon>Dacrymycetes</taxon>
        <taxon>Dacrymycetales</taxon>
        <taxon>Dacrymycetaceae</taxon>
        <taxon>Calocera</taxon>
    </lineage>
</organism>
<dbReference type="OrthoDB" id="3345970at2759"/>
<evidence type="ECO:0000313" key="4">
    <source>
        <dbReference type="Proteomes" id="UP000076842"/>
    </source>
</evidence>
<dbReference type="EMBL" id="KV423938">
    <property type="protein sequence ID" value="KZT59687.1"/>
    <property type="molecule type" value="Genomic_DNA"/>
</dbReference>
<feature type="compositionally biased region" description="Low complexity" evidence="1">
    <location>
        <begin position="107"/>
        <end position="117"/>
    </location>
</feature>
<evidence type="ECO:0008006" key="5">
    <source>
        <dbReference type="Google" id="ProtNLM"/>
    </source>
</evidence>
<evidence type="ECO:0000256" key="1">
    <source>
        <dbReference type="SAM" id="MobiDB-lite"/>
    </source>
</evidence>
<keyword evidence="2" id="KW-0812">Transmembrane</keyword>
<name>A0A165HSJ1_9BASI</name>
<dbReference type="CDD" id="cd11296">
    <property type="entry name" value="O-FucT_like"/>
    <property type="match status" value="1"/>
</dbReference>
<sequence length="670" mass="74995">MAARNSDSLDRETLLPLSYPPPSSPSQHTGPSNPILSRPRSWRALINTRLGRIVVFSGATLIALLALHGIFKPDYKAGVQKAYSWANGSGPPPGQDGRPYTAHMPEPTGSSGSTPGGIMNAGTGSGPGEVEGTGYAYGAHVEGHEWTMDELREMVKGTKGYYVRDWSLGLGWNNMRYIIEASLLHAQLLNRTLVLPSFVYMRGCEFSHDVCAAYAPQVDRFKEVGWRRDLSGRWERQSEDILLDPSIGAGLMKREDGQKDHTGWRVPIEYMFDLPHLRASQPVVLVSEYLTLHGLNPSSEWKSGMWGRWAYEKDNTYYMLPNQQYDPQDILRVDRLLPEVQQYIDNWTERGQLIQARLQLKKGNSELGMMEWEDVKDDLRDIGEINVDDEEGLELALREAGLSVLYTFQGSRGIDLIKHVTEPIRQVAPTKMLRGLYDDVNNINDEVLLLEGEVHLWRKPGSLRFTTSAARSNFQSIVLHSMQPHPRVREIGDLMARHLTEKVGGRMYFAGHLRRGDFVELGWALAHDIAPHLKMVTDAFQRGTETIKQIKASGDAHVAPVPGVQLNTTVLTLELPQQGDPFFLATDERGVDELAYCRSQGALLTPDIISFTDRRMYGWELLFSDIVMLVEQVVMSQSGFFYGYGASSVAGGTLNQRAARGRDPRTGVVE</sequence>
<evidence type="ECO:0000256" key="2">
    <source>
        <dbReference type="SAM" id="Phobius"/>
    </source>
</evidence>
<proteinExistence type="predicted"/>
<evidence type="ECO:0000313" key="3">
    <source>
        <dbReference type="EMBL" id="KZT59687.1"/>
    </source>
</evidence>
<keyword evidence="2" id="KW-1133">Transmembrane helix</keyword>
<dbReference type="Gene3D" id="3.40.50.11350">
    <property type="match status" value="1"/>
</dbReference>
<dbReference type="Proteomes" id="UP000076842">
    <property type="component" value="Unassembled WGS sequence"/>
</dbReference>
<dbReference type="AlphaFoldDB" id="A0A165HSJ1"/>
<feature type="region of interest" description="Disordered" evidence="1">
    <location>
        <begin position="1"/>
        <end position="38"/>
    </location>
</feature>